<dbReference type="SMART" id="SM00331">
    <property type="entry name" value="PP2C_SIG"/>
    <property type="match status" value="1"/>
</dbReference>
<proteinExistence type="predicted"/>
<dbReference type="InterPro" id="IPR001932">
    <property type="entry name" value="PPM-type_phosphatase-like_dom"/>
</dbReference>
<evidence type="ECO:0000313" key="5">
    <source>
        <dbReference type="EMBL" id="GGZ91482.1"/>
    </source>
</evidence>
<feature type="modified residue" description="4-aspartylphosphate" evidence="2">
    <location>
        <position position="94"/>
    </location>
</feature>
<dbReference type="EMBL" id="BMWH01000012">
    <property type="protein sequence ID" value="GGZ91482.1"/>
    <property type="molecule type" value="Genomic_DNA"/>
</dbReference>
<dbReference type="PANTHER" id="PTHR43156">
    <property type="entry name" value="STAGE II SPORULATION PROTEIN E-RELATED"/>
    <property type="match status" value="1"/>
</dbReference>
<dbReference type="PANTHER" id="PTHR43156:SF2">
    <property type="entry name" value="STAGE II SPORULATION PROTEIN E"/>
    <property type="match status" value="1"/>
</dbReference>
<name>A0A918RC84_9ACTN</name>
<dbReference type="Proteomes" id="UP000623010">
    <property type="component" value="Unassembled WGS sequence"/>
</dbReference>
<dbReference type="Pfam" id="PF00072">
    <property type="entry name" value="Response_reg"/>
    <property type="match status" value="1"/>
</dbReference>
<dbReference type="Gene3D" id="3.40.50.2300">
    <property type="match status" value="1"/>
</dbReference>
<dbReference type="InterPro" id="IPR001789">
    <property type="entry name" value="Sig_transdc_resp-reg_receiver"/>
</dbReference>
<protein>
    <submittedName>
        <fullName evidence="5">Fused response regulator/phosphatase</fullName>
    </submittedName>
</protein>
<keyword evidence="6" id="KW-1185">Reference proteome</keyword>
<dbReference type="Pfam" id="PF07228">
    <property type="entry name" value="SpoIIE"/>
    <property type="match status" value="1"/>
</dbReference>
<dbReference type="SUPFAM" id="SSF52172">
    <property type="entry name" value="CheY-like"/>
    <property type="match status" value="1"/>
</dbReference>
<evidence type="ECO:0000256" key="1">
    <source>
        <dbReference type="ARBA" id="ARBA00022801"/>
    </source>
</evidence>
<evidence type="ECO:0000313" key="6">
    <source>
        <dbReference type="Proteomes" id="UP000623010"/>
    </source>
</evidence>
<organism evidence="5 6">
    <name type="scientific">Streptomyces echinoruber</name>
    <dbReference type="NCBI Taxonomy" id="68898"/>
    <lineage>
        <taxon>Bacteria</taxon>
        <taxon>Bacillati</taxon>
        <taxon>Actinomycetota</taxon>
        <taxon>Actinomycetes</taxon>
        <taxon>Kitasatosporales</taxon>
        <taxon>Streptomycetaceae</taxon>
        <taxon>Streptomyces</taxon>
    </lineage>
</organism>
<gene>
    <name evidence="5" type="ORF">GCM10010389_32390</name>
</gene>
<dbReference type="InterPro" id="IPR011006">
    <property type="entry name" value="CheY-like_superfamily"/>
</dbReference>
<dbReference type="AlphaFoldDB" id="A0A918RC84"/>
<keyword evidence="1" id="KW-0378">Hydrolase</keyword>
<reference evidence="5" key="1">
    <citation type="journal article" date="2014" name="Int. J. Syst. Evol. Microbiol.">
        <title>Complete genome sequence of Corynebacterium casei LMG S-19264T (=DSM 44701T), isolated from a smear-ripened cheese.</title>
        <authorList>
            <consortium name="US DOE Joint Genome Institute (JGI-PGF)"/>
            <person name="Walter F."/>
            <person name="Albersmeier A."/>
            <person name="Kalinowski J."/>
            <person name="Ruckert C."/>
        </authorList>
    </citation>
    <scope>NUCLEOTIDE SEQUENCE</scope>
    <source>
        <strain evidence="5">JCM 5016</strain>
    </source>
</reference>
<evidence type="ECO:0000256" key="2">
    <source>
        <dbReference type="PROSITE-ProRule" id="PRU00169"/>
    </source>
</evidence>
<dbReference type="CDD" id="cd00156">
    <property type="entry name" value="REC"/>
    <property type="match status" value="1"/>
</dbReference>
<feature type="region of interest" description="Disordered" evidence="3">
    <location>
        <begin position="427"/>
        <end position="454"/>
    </location>
</feature>
<keyword evidence="2" id="KW-0597">Phosphoprotein</keyword>
<dbReference type="PROSITE" id="PS50110">
    <property type="entry name" value="RESPONSE_REGULATORY"/>
    <property type="match status" value="1"/>
</dbReference>
<dbReference type="SMART" id="SM00448">
    <property type="entry name" value="REC"/>
    <property type="match status" value="1"/>
</dbReference>
<reference evidence="5" key="2">
    <citation type="submission" date="2020-09" db="EMBL/GenBank/DDBJ databases">
        <authorList>
            <person name="Sun Q."/>
            <person name="Ohkuma M."/>
        </authorList>
    </citation>
    <scope>NUCLEOTIDE SEQUENCE</scope>
    <source>
        <strain evidence="5">JCM 5016</strain>
    </source>
</reference>
<evidence type="ECO:0000256" key="3">
    <source>
        <dbReference type="SAM" id="MobiDB-lite"/>
    </source>
</evidence>
<feature type="domain" description="Response regulatory" evidence="4">
    <location>
        <begin position="43"/>
        <end position="159"/>
    </location>
</feature>
<feature type="compositionally biased region" description="Gly residues" evidence="3">
    <location>
        <begin position="427"/>
        <end position="438"/>
    </location>
</feature>
<dbReference type="GO" id="GO:0000160">
    <property type="term" value="P:phosphorelay signal transduction system"/>
    <property type="evidence" value="ECO:0007669"/>
    <property type="project" value="InterPro"/>
</dbReference>
<dbReference type="GO" id="GO:0016791">
    <property type="term" value="F:phosphatase activity"/>
    <property type="evidence" value="ECO:0007669"/>
    <property type="project" value="TreeGrafter"/>
</dbReference>
<evidence type="ECO:0000259" key="4">
    <source>
        <dbReference type="PROSITE" id="PS50110"/>
    </source>
</evidence>
<dbReference type="InterPro" id="IPR052016">
    <property type="entry name" value="Bact_Sigma-Reg"/>
</dbReference>
<accession>A0A918RC84</accession>
<comment type="caution">
    <text evidence="5">The sequence shown here is derived from an EMBL/GenBank/DDBJ whole genome shotgun (WGS) entry which is preliminary data.</text>
</comment>
<dbReference type="InterPro" id="IPR036457">
    <property type="entry name" value="PPM-type-like_dom_sf"/>
</dbReference>
<feature type="region of interest" description="Disordered" evidence="3">
    <location>
        <begin position="1"/>
        <end position="31"/>
    </location>
</feature>
<dbReference type="Gene3D" id="3.60.40.10">
    <property type="entry name" value="PPM-type phosphatase domain"/>
    <property type="match status" value="1"/>
</dbReference>
<sequence length="454" mass="47231">MAFGGADRTRVERPAPGLPAQPGTAPAAARERTGALPGFERHSVLLVEDDPGDALLVEELFADSAIEADLVWVRSLAEAVRSLAEAAPDCVLLDLHLPDGQGLEALSAVLESAGRTAVVVLTGLAEERTGLAAVAAGAQDYLVKGRVEPELLSRAVRYAVQRKQAELAAAALQASQLRAQENARLERGLLPSPLLRSAGAVEVVARYRPGRAQALLGGDFYDVVEGEDGTVHVVIGDVSGHGPDEAALGVGLRIAWRTLMISGVTGVAAARRLEQVLVAERTAPELFATLTTLELPPDRRRMRVLRAGHPGLLLRSGGAVDWVEVPGGPALGIVPGRARWRQEEVALPAGAGVVLFTDGLFEGHTGAGPERLGEAGLLELARRYADVPADPFVDTLIGKAEELAADRGGLADDVAVIHLRWRRPGGADGMDSAGGAGGTEHEDDAEGHGGGHGG</sequence>